<keyword evidence="5" id="KW-0863">Zinc-finger</keyword>
<evidence type="ECO:0000256" key="1">
    <source>
        <dbReference type="ARBA" id="ARBA00004906"/>
    </source>
</evidence>
<accession>A0A2W1FR08</accession>
<keyword evidence="12" id="KW-1185">Reference proteome</keyword>
<dbReference type="AlphaFoldDB" id="A0A2W1FR08"/>
<proteinExistence type="predicted"/>
<reference evidence="11" key="3">
    <citation type="journal article" date="2022" name="bioRxiv">
        <title>A global pangenome for the wheat fungal pathogen Pyrenophora tritici-repentis and prediction of effector protein structural homology.</title>
        <authorList>
            <person name="Moolhuijzen P."/>
            <person name="See P.T."/>
            <person name="Shi G."/>
            <person name="Powell H.R."/>
            <person name="Cockram J."/>
            <person name="Jorgensen L.N."/>
            <person name="Benslimane H."/>
            <person name="Strelkov S.E."/>
            <person name="Turner J."/>
            <person name="Liu Z."/>
            <person name="Moffat C.S."/>
        </authorList>
    </citation>
    <scope>NUCLEOTIDE SEQUENCE</scope>
    <source>
        <strain evidence="11">86-124</strain>
    </source>
</reference>
<organism evidence="11 12">
    <name type="scientific">Pyrenophora tritici-repentis</name>
    <dbReference type="NCBI Taxonomy" id="45151"/>
    <lineage>
        <taxon>Eukaryota</taxon>
        <taxon>Fungi</taxon>
        <taxon>Dikarya</taxon>
        <taxon>Ascomycota</taxon>
        <taxon>Pezizomycotina</taxon>
        <taxon>Dothideomycetes</taxon>
        <taxon>Pleosporomycetidae</taxon>
        <taxon>Pleosporales</taxon>
        <taxon>Pleosporineae</taxon>
        <taxon>Pleosporaceae</taxon>
        <taxon>Pyrenophora</taxon>
    </lineage>
</organism>
<dbReference type="InterPro" id="IPR044066">
    <property type="entry name" value="TRIAD_supradom"/>
</dbReference>
<dbReference type="Proteomes" id="UP000245464">
    <property type="component" value="Chromosome 7"/>
</dbReference>
<keyword evidence="7" id="KW-0862">Zinc</keyword>
<evidence type="ECO:0000256" key="2">
    <source>
        <dbReference type="ARBA" id="ARBA00022679"/>
    </source>
</evidence>
<dbReference type="GO" id="GO:0043130">
    <property type="term" value="F:ubiquitin binding"/>
    <property type="evidence" value="ECO:0007669"/>
    <property type="project" value="TreeGrafter"/>
</dbReference>
<comment type="pathway">
    <text evidence="1">Protein modification; protein ubiquitination.</text>
</comment>
<dbReference type="PANTHER" id="PTHR22770">
    <property type="entry name" value="UBIQUITIN CONJUGATING ENZYME 7 INTERACTING PROTEIN-RELATED"/>
    <property type="match status" value="1"/>
</dbReference>
<dbReference type="PROSITE" id="PS00028">
    <property type="entry name" value="ZINC_FINGER_C2H2_1"/>
    <property type="match status" value="1"/>
</dbReference>
<dbReference type="PROSITE" id="PS51873">
    <property type="entry name" value="TRIAD"/>
    <property type="match status" value="1"/>
</dbReference>
<dbReference type="GO" id="GO:0097039">
    <property type="term" value="P:protein linear polyubiquitination"/>
    <property type="evidence" value="ECO:0007669"/>
    <property type="project" value="TreeGrafter"/>
</dbReference>
<evidence type="ECO:0000313" key="12">
    <source>
        <dbReference type="Proteomes" id="UP000249757"/>
    </source>
</evidence>
<name>A0A2W1FR08_9PLEO</name>
<dbReference type="GO" id="GO:0004842">
    <property type="term" value="F:ubiquitin-protein transferase activity"/>
    <property type="evidence" value="ECO:0007669"/>
    <property type="project" value="TreeGrafter"/>
</dbReference>
<keyword evidence="3" id="KW-0479">Metal-binding</keyword>
<evidence type="ECO:0000256" key="7">
    <source>
        <dbReference type="ARBA" id="ARBA00022833"/>
    </source>
</evidence>
<evidence type="ECO:0000256" key="6">
    <source>
        <dbReference type="ARBA" id="ARBA00022786"/>
    </source>
</evidence>
<reference evidence="11" key="2">
    <citation type="submission" date="2021-05" db="EMBL/GenBank/DDBJ databases">
        <authorList>
            <person name="Moolhuijzen P.M."/>
            <person name="Moffat C.S."/>
        </authorList>
    </citation>
    <scope>NUCLEOTIDE SEQUENCE</scope>
    <source>
        <strain evidence="11">86-124</strain>
    </source>
</reference>
<dbReference type="EMBL" id="NQIK02000007">
    <property type="protein sequence ID" value="KAF7567847.1"/>
    <property type="molecule type" value="Genomic_DNA"/>
</dbReference>
<dbReference type="InterPro" id="IPR002867">
    <property type="entry name" value="IBR_dom"/>
</dbReference>
<dbReference type="GO" id="GO:0043161">
    <property type="term" value="P:proteasome-mediated ubiquitin-dependent protein catabolic process"/>
    <property type="evidence" value="ECO:0007669"/>
    <property type="project" value="TreeGrafter"/>
</dbReference>
<dbReference type="InterPro" id="IPR051628">
    <property type="entry name" value="LUBAC_E3_Ligases"/>
</dbReference>
<dbReference type="SUPFAM" id="SSF57850">
    <property type="entry name" value="RING/U-box"/>
    <property type="match status" value="1"/>
</dbReference>
<dbReference type="Gene3D" id="1.20.120.1750">
    <property type="match status" value="1"/>
</dbReference>
<dbReference type="EMBL" id="NRDI02000031">
    <property type="protein sequence ID" value="KAI1507896.1"/>
    <property type="molecule type" value="Genomic_DNA"/>
</dbReference>
<dbReference type="CDD" id="cd20335">
    <property type="entry name" value="BRcat_RBR"/>
    <property type="match status" value="1"/>
</dbReference>
<evidence type="ECO:0000256" key="3">
    <source>
        <dbReference type="ARBA" id="ARBA00022723"/>
    </source>
</evidence>
<evidence type="ECO:0000313" key="11">
    <source>
        <dbReference type="EMBL" id="KAI1507896.1"/>
    </source>
</evidence>
<reference evidence="10" key="1">
    <citation type="journal article" date="2018" name="BMC Genomics">
        <title>Comparative genomics of the wheat fungal pathogen Pyrenophora tritici-repentis reveals chromosomal variations and genome plasticity.</title>
        <authorList>
            <person name="Moolhuijzen P."/>
            <person name="See P.T."/>
            <person name="Hane J.K."/>
            <person name="Shi G."/>
            <person name="Liu Z."/>
            <person name="Oliver R.P."/>
            <person name="Moffat C.S."/>
        </authorList>
    </citation>
    <scope>NUCLEOTIDE SEQUENCE [LARGE SCALE GENOMIC DNA]</scope>
    <source>
        <strain evidence="10">M4</strain>
    </source>
</reference>
<keyword evidence="6" id="KW-0833">Ubl conjugation pathway</keyword>
<evidence type="ECO:0000313" key="10">
    <source>
        <dbReference type="EMBL" id="KAF7567847.1"/>
    </source>
</evidence>
<keyword evidence="4" id="KW-0677">Repeat</keyword>
<dbReference type="OrthoDB" id="10009520at2759"/>
<keyword evidence="2" id="KW-0808">Transferase</keyword>
<feature type="compositionally biased region" description="Acidic residues" evidence="8">
    <location>
        <begin position="567"/>
        <end position="589"/>
    </location>
</feature>
<feature type="region of interest" description="Disordered" evidence="8">
    <location>
        <begin position="565"/>
        <end position="589"/>
    </location>
</feature>
<dbReference type="Proteomes" id="UP000249757">
    <property type="component" value="Unassembled WGS sequence"/>
</dbReference>
<reference evidence="12" key="4">
    <citation type="journal article" date="2022" name="Microb. Genom.">
        <title>A global pangenome for the wheat fungal pathogen Pyrenophora tritici-repentis and prediction of effector protein structural homology.</title>
        <authorList>
            <person name="Moolhuijzen P.M."/>
            <person name="See P.T."/>
            <person name="Shi G."/>
            <person name="Powell H.R."/>
            <person name="Cockram J."/>
            <person name="Jorgensen L.N."/>
            <person name="Benslimane H."/>
            <person name="Strelkov S.E."/>
            <person name="Turner J."/>
            <person name="Liu Z."/>
            <person name="Moffat C.S."/>
        </authorList>
    </citation>
    <scope>NUCLEOTIDE SEQUENCE [LARGE SCALE GENOMIC DNA]</scope>
</reference>
<dbReference type="Pfam" id="PF01485">
    <property type="entry name" value="IBR"/>
    <property type="match status" value="1"/>
</dbReference>
<sequence>MDEPEIQRHIEGANANFLAGCVVSRISLNSSVKITNKFSVKADANTILLSWRRNPGLGFGKVQAILHSIAGALKFYNRNSQEIRGRWNTNALVGFYQPEHALEAIGHFSSQPHMDVHLIYNFYFTTPRELYDAIRAGVLDVMVLVPEVAPFWQEARNDKVTTRLSGANQQQIVNLKRVLEASFAGHIATAPELDPVTKGELDSETAEELGLATRHEIWHEFFSTAPGAVWLQHLARDYEMTIISDKLQQRLRIYDPSENDKKIEEVEYQLAKKVFLLEGSRESHVIHFGKNAFREFLASDKVVRAQSTLGASQVSLDILKKALVLHCPCVDALSLASELNLPFTELERTKDITTTCSQCGQATDQIQFSACNHFICRDCFNNQIHVSASDLTGNYFPLVCWHDDCETPIALADIRRNTTSKTFDALLTASLTHHVRCYPDLYRNCPTTNCKSVYLRHGSYEIFICPTCLAQTCTRCDLQAHAPWTCESYGVHLRNNRRNEELLDDYMALAGTKECPKCATLIEKVDGCHHIECSSCHTHMCWECSNAFPSSDVVYQHMNEVHGDGLSDGEYEDSGEESGGESEGWDDGV</sequence>
<evidence type="ECO:0000256" key="4">
    <source>
        <dbReference type="ARBA" id="ARBA00022737"/>
    </source>
</evidence>
<protein>
    <submittedName>
        <fullName evidence="10">Putative ariadne ring protein</fullName>
    </submittedName>
</protein>
<feature type="domain" description="RING-type" evidence="9">
    <location>
        <begin position="352"/>
        <end position="568"/>
    </location>
</feature>
<dbReference type="Pfam" id="PF22191">
    <property type="entry name" value="IBR_1"/>
    <property type="match status" value="1"/>
</dbReference>
<dbReference type="GO" id="GO:0000151">
    <property type="term" value="C:ubiquitin ligase complex"/>
    <property type="evidence" value="ECO:0007669"/>
    <property type="project" value="TreeGrafter"/>
</dbReference>
<evidence type="ECO:0000256" key="8">
    <source>
        <dbReference type="SAM" id="MobiDB-lite"/>
    </source>
</evidence>
<gene>
    <name evidence="11" type="ORF">Ptr86124_013150</name>
    <name evidence="10" type="ORF">PtrM4_124600</name>
</gene>
<evidence type="ECO:0000256" key="5">
    <source>
        <dbReference type="ARBA" id="ARBA00022771"/>
    </source>
</evidence>
<dbReference type="InterPro" id="IPR013087">
    <property type="entry name" value="Znf_C2H2_type"/>
</dbReference>
<dbReference type="GO" id="GO:0008270">
    <property type="term" value="F:zinc ion binding"/>
    <property type="evidence" value="ECO:0007669"/>
    <property type="project" value="UniProtKB-KW"/>
</dbReference>
<comment type="caution">
    <text evidence="11">The sequence shown here is derived from an EMBL/GenBank/DDBJ whole genome shotgun (WGS) entry which is preliminary data.</text>
</comment>
<evidence type="ECO:0000259" key="9">
    <source>
        <dbReference type="PROSITE" id="PS51873"/>
    </source>
</evidence>
<dbReference type="PANTHER" id="PTHR22770:SF13">
    <property type="entry name" value="RING-TYPE DOMAIN-CONTAINING PROTEIN"/>
    <property type="match status" value="1"/>
</dbReference>